<feature type="region of interest" description="Disordered" evidence="1">
    <location>
        <begin position="43"/>
        <end position="95"/>
    </location>
</feature>
<gene>
    <name evidence="2" type="ORF">BJ322DRAFT_1093757</name>
</gene>
<accession>A0A9P6H3P2</accession>
<feature type="compositionally biased region" description="Polar residues" evidence="1">
    <location>
        <begin position="128"/>
        <end position="161"/>
    </location>
</feature>
<reference evidence="2" key="2">
    <citation type="submission" date="2020-11" db="EMBL/GenBank/DDBJ databases">
        <authorList>
            <consortium name="DOE Joint Genome Institute"/>
            <person name="Kuo A."/>
            <person name="Miyauchi S."/>
            <person name="Kiss E."/>
            <person name="Drula E."/>
            <person name="Kohler A."/>
            <person name="Sanchez-Garcia M."/>
            <person name="Andreopoulos B."/>
            <person name="Barry K.W."/>
            <person name="Bonito G."/>
            <person name="Buee M."/>
            <person name="Carver A."/>
            <person name="Chen C."/>
            <person name="Cichocki N."/>
            <person name="Clum A."/>
            <person name="Culley D."/>
            <person name="Crous P.W."/>
            <person name="Fauchery L."/>
            <person name="Girlanda M."/>
            <person name="Hayes R."/>
            <person name="Keri Z."/>
            <person name="Labutti K."/>
            <person name="Lipzen A."/>
            <person name="Lombard V."/>
            <person name="Magnuson J."/>
            <person name="Maillard F."/>
            <person name="Morin E."/>
            <person name="Murat C."/>
            <person name="Nolan M."/>
            <person name="Ohm R."/>
            <person name="Pangilinan J."/>
            <person name="Pereira M."/>
            <person name="Perotto S."/>
            <person name="Peter M."/>
            <person name="Riley R."/>
            <person name="Sitrit Y."/>
            <person name="Stielow B."/>
            <person name="Szollosi G."/>
            <person name="Zifcakova L."/>
            <person name="Stursova M."/>
            <person name="Spatafora J.W."/>
            <person name="Tedersoo L."/>
            <person name="Vaario L.-M."/>
            <person name="Yamada A."/>
            <person name="Yan M."/>
            <person name="Wang P."/>
            <person name="Xu J."/>
            <person name="Bruns T."/>
            <person name="Baldrian P."/>
            <person name="Vilgalys R."/>
            <person name="Henrissat B."/>
            <person name="Grigoriev I.V."/>
            <person name="Hibbett D."/>
            <person name="Nagy L.G."/>
            <person name="Martin F.M."/>
        </authorList>
    </citation>
    <scope>NUCLEOTIDE SEQUENCE</scope>
    <source>
        <strain evidence="2">UH-Tt-Lm1</strain>
    </source>
</reference>
<feature type="region of interest" description="Disordered" evidence="1">
    <location>
        <begin position="112"/>
        <end position="213"/>
    </location>
</feature>
<evidence type="ECO:0000313" key="2">
    <source>
        <dbReference type="EMBL" id="KAF9778224.1"/>
    </source>
</evidence>
<keyword evidence="3" id="KW-1185">Reference proteome</keyword>
<organism evidence="2 3">
    <name type="scientific">Thelephora terrestris</name>
    <dbReference type="NCBI Taxonomy" id="56493"/>
    <lineage>
        <taxon>Eukaryota</taxon>
        <taxon>Fungi</taxon>
        <taxon>Dikarya</taxon>
        <taxon>Basidiomycota</taxon>
        <taxon>Agaricomycotina</taxon>
        <taxon>Agaricomycetes</taxon>
        <taxon>Thelephorales</taxon>
        <taxon>Thelephoraceae</taxon>
        <taxon>Thelephora</taxon>
    </lineage>
</organism>
<name>A0A9P6H3P2_9AGAM</name>
<dbReference type="EMBL" id="WIUZ02000024">
    <property type="protein sequence ID" value="KAF9778224.1"/>
    <property type="molecule type" value="Genomic_DNA"/>
</dbReference>
<reference evidence="2" key="1">
    <citation type="journal article" date="2020" name="Nat. Commun.">
        <title>Large-scale genome sequencing of mycorrhizal fungi provides insights into the early evolution of symbiotic traits.</title>
        <authorList>
            <person name="Miyauchi S."/>
            <person name="Kiss E."/>
            <person name="Kuo A."/>
            <person name="Drula E."/>
            <person name="Kohler A."/>
            <person name="Sanchez-Garcia M."/>
            <person name="Morin E."/>
            <person name="Andreopoulos B."/>
            <person name="Barry K.W."/>
            <person name="Bonito G."/>
            <person name="Buee M."/>
            <person name="Carver A."/>
            <person name="Chen C."/>
            <person name="Cichocki N."/>
            <person name="Clum A."/>
            <person name="Culley D."/>
            <person name="Crous P.W."/>
            <person name="Fauchery L."/>
            <person name="Girlanda M."/>
            <person name="Hayes R.D."/>
            <person name="Keri Z."/>
            <person name="LaButti K."/>
            <person name="Lipzen A."/>
            <person name="Lombard V."/>
            <person name="Magnuson J."/>
            <person name="Maillard F."/>
            <person name="Murat C."/>
            <person name="Nolan M."/>
            <person name="Ohm R.A."/>
            <person name="Pangilinan J."/>
            <person name="Pereira M.F."/>
            <person name="Perotto S."/>
            <person name="Peter M."/>
            <person name="Pfister S."/>
            <person name="Riley R."/>
            <person name="Sitrit Y."/>
            <person name="Stielow J.B."/>
            <person name="Szollosi G."/>
            <person name="Zifcakova L."/>
            <person name="Stursova M."/>
            <person name="Spatafora J.W."/>
            <person name="Tedersoo L."/>
            <person name="Vaario L.M."/>
            <person name="Yamada A."/>
            <person name="Yan M."/>
            <person name="Wang P."/>
            <person name="Xu J."/>
            <person name="Bruns T."/>
            <person name="Baldrian P."/>
            <person name="Vilgalys R."/>
            <person name="Dunand C."/>
            <person name="Henrissat B."/>
            <person name="Grigoriev I.V."/>
            <person name="Hibbett D."/>
            <person name="Nagy L.G."/>
            <person name="Martin F.M."/>
        </authorList>
    </citation>
    <scope>NUCLEOTIDE SEQUENCE</scope>
    <source>
        <strain evidence="2">UH-Tt-Lm1</strain>
    </source>
</reference>
<comment type="caution">
    <text evidence="2">The sequence shown here is derived from an EMBL/GenBank/DDBJ whole genome shotgun (WGS) entry which is preliminary data.</text>
</comment>
<evidence type="ECO:0000313" key="3">
    <source>
        <dbReference type="Proteomes" id="UP000736335"/>
    </source>
</evidence>
<dbReference type="AlphaFoldDB" id="A0A9P6H3P2"/>
<sequence length="322" mass="34768">MYSTSLGRHSASVVQKPSGVAARLLSSTPGRVRISRAGTFAGVEIPAAPNSKDVKSEASANKPARRPNNYKAGQSPATFQPERTRTFQPGLSWLGDDEFESTGLAYKLARHHMQREAASKPAGGSGPDRNTNRNANAGSGPRTNGENARTRTKASNNFETEASQRRRDPSHTHLSKQRDPPKVETSQTARRPATSYPTLKLKPSPVPQTPAHVNFESTDFTSLFGASSLPTTYTPTSQRIAPSDAVSRRVQLALEYRGGDYSNLAPKTLVTSQGDPLVYAANTLARRRDLGPNMRSSALEIVREMVKITGTSASRQRAGSLL</sequence>
<evidence type="ECO:0000256" key="1">
    <source>
        <dbReference type="SAM" id="MobiDB-lite"/>
    </source>
</evidence>
<feature type="compositionally biased region" description="Basic and acidic residues" evidence="1">
    <location>
        <begin position="162"/>
        <end position="182"/>
    </location>
</feature>
<dbReference type="OrthoDB" id="2685280at2759"/>
<proteinExistence type="predicted"/>
<dbReference type="Proteomes" id="UP000736335">
    <property type="component" value="Unassembled WGS sequence"/>
</dbReference>
<protein>
    <submittedName>
        <fullName evidence="2">Uncharacterized protein</fullName>
    </submittedName>
</protein>